<dbReference type="InterPro" id="IPR037363">
    <property type="entry name" value="Sec13/Seh1_fam"/>
</dbReference>
<feature type="domain" description="WD repeat-containing protein 75 second beta-propeller" evidence="20">
    <location>
        <begin position="80"/>
        <end position="188"/>
    </location>
</feature>
<evidence type="ECO:0000256" key="4">
    <source>
        <dbReference type="ARBA" id="ARBA00011369"/>
    </source>
</evidence>
<dbReference type="RefSeq" id="XP_064753400.1">
    <property type="nucleotide sequence ID" value="XM_064900088.1"/>
</dbReference>
<dbReference type="PANTHER" id="PTHR11024:SF2">
    <property type="entry name" value="PROTEIN SEC13 HOMOLOG"/>
    <property type="match status" value="1"/>
</dbReference>
<keyword evidence="14" id="KW-0653">Protein transport</keyword>
<dbReference type="GO" id="GO:0006606">
    <property type="term" value="P:protein import into nucleus"/>
    <property type="evidence" value="ECO:0007669"/>
    <property type="project" value="TreeGrafter"/>
</dbReference>
<evidence type="ECO:0000256" key="15">
    <source>
        <dbReference type="ARBA" id="ARBA00023010"/>
    </source>
</evidence>
<dbReference type="Pfam" id="PF23769">
    <property type="entry name" value="Beta-prop_WDR75_2nd"/>
    <property type="match status" value="1"/>
</dbReference>
<keyword evidence="11" id="KW-0677">Repeat</keyword>
<keyword evidence="16" id="KW-0906">Nuclear pore complex</keyword>
<accession>A0AAN7SVU5</accession>
<keyword evidence="8" id="KW-0690">Ribosome biogenesis</keyword>
<evidence type="ECO:0000256" key="17">
    <source>
        <dbReference type="ARBA" id="ARBA00023242"/>
    </source>
</evidence>
<dbReference type="GO" id="GO:0032527">
    <property type="term" value="P:protein exit from endoplasmic reticulum"/>
    <property type="evidence" value="ECO:0007669"/>
    <property type="project" value="TreeGrafter"/>
</dbReference>
<evidence type="ECO:0000256" key="3">
    <source>
        <dbReference type="ARBA" id="ARBA00010102"/>
    </source>
</evidence>
<feature type="repeat" description="WD" evidence="19">
    <location>
        <begin position="102"/>
        <end position="146"/>
    </location>
</feature>
<evidence type="ECO:0000259" key="20">
    <source>
        <dbReference type="Pfam" id="PF23769"/>
    </source>
</evidence>
<evidence type="ECO:0000256" key="1">
    <source>
        <dbReference type="ARBA" id="ARBA00004567"/>
    </source>
</evidence>
<keyword evidence="7" id="KW-0813">Transport</keyword>
<dbReference type="AlphaFoldDB" id="A0AAN7SVU5"/>
<dbReference type="InterPro" id="IPR057644">
    <property type="entry name" value="Beta-prop_WDR75_2nd"/>
</dbReference>
<keyword evidence="17" id="KW-0539">Nucleus</keyword>
<comment type="subunit">
    <text evidence="4">The COPII coat is composed of at least 5 proteins: the SEC23/24 complex, the SEC13/31 complex, and the protein SAR1. Component of the nuclear pore complex (NPC). NPC constitutes the exclusive means of nucleocytoplasmic transport. NPCs allow the passive diffusion of ions and small molecules and the active, nuclear transport receptor-mediated bidirectional transport of macromolecules such as proteins, RNAs, ribonucleoparticles (RNPs), and ribosomal subunits across the nuclear envelope. Due to its 8-fold rotational symmetry, all subunits are present with 8 copies or multiples thereof.</text>
</comment>
<evidence type="ECO:0000256" key="18">
    <source>
        <dbReference type="ARBA" id="ARBA00025261"/>
    </source>
</evidence>
<evidence type="ECO:0000256" key="19">
    <source>
        <dbReference type="PROSITE-ProRule" id="PRU00221"/>
    </source>
</evidence>
<evidence type="ECO:0000256" key="16">
    <source>
        <dbReference type="ARBA" id="ARBA00023132"/>
    </source>
</evidence>
<dbReference type="PROSITE" id="PS50294">
    <property type="entry name" value="WD_REPEATS_REGION"/>
    <property type="match status" value="1"/>
</dbReference>
<keyword evidence="10 19" id="KW-0853">WD repeat</keyword>
<dbReference type="PANTHER" id="PTHR11024">
    <property type="entry name" value="NUCLEAR PORE COMPLEX PROTEIN SEC13 / SEH1 FAMILY MEMBER"/>
    <property type="match status" value="1"/>
</dbReference>
<keyword evidence="15" id="KW-0811">Translocation</keyword>
<name>A0AAN7SVU5_9EURO</name>
<comment type="subcellular location">
    <subcellularLocation>
        <location evidence="1">Nucleus</location>
        <location evidence="1">Nuclear pore complex</location>
    </subcellularLocation>
    <subcellularLocation>
        <location evidence="2">Nucleus</location>
        <location evidence="2">Nucleolus</location>
    </subcellularLocation>
</comment>
<dbReference type="SUPFAM" id="SSF50978">
    <property type="entry name" value="WD40 repeat-like"/>
    <property type="match status" value="1"/>
</dbReference>
<evidence type="ECO:0000313" key="22">
    <source>
        <dbReference type="Proteomes" id="UP001309876"/>
    </source>
</evidence>
<sequence>MVAWAPPDLGCLLACASSDGQVSVLDFANNTWSHTLISAHGMGVNAVSWSPSGGLPGAIARKADPSQQTTNRRFVTGGSDNEVKIWEWNQQQNTYTQMLSLPEGHSDWVRDVAWSPTLLSKTYIASASQDKTVKIWTSTNPTDINSWQLATTLKDFGDAVLWRVSWSLSGNVLAVSGSDGKVTLWKENLKGCILYVMEL</sequence>
<dbReference type="GO" id="GO:0051028">
    <property type="term" value="P:mRNA transport"/>
    <property type="evidence" value="ECO:0007669"/>
    <property type="project" value="UniProtKB-KW"/>
</dbReference>
<dbReference type="InterPro" id="IPR015943">
    <property type="entry name" value="WD40/YVTN_repeat-like_dom_sf"/>
</dbReference>
<comment type="caution">
    <text evidence="21">The sequence shown here is derived from an EMBL/GenBank/DDBJ whole genome shotgun (WGS) entry which is preliminary data.</text>
</comment>
<keyword evidence="22" id="KW-1185">Reference proteome</keyword>
<dbReference type="InterPro" id="IPR020472">
    <property type="entry name" value="WD40_PAC1"/>
</dbReference>
<dbReference type="Gene3D" id="2.130.10.10">
    <property type="entry name" value="YVTN repeat-like/Quinoprotein amine dehydrogenase"/>
    <property type="match status" value="1"/>
</dbReference>
<protein>
    <recommendedName>
        <fullName evidence="6">Protein transport protein SEC13</fullName>
    </recommendedName>
    <alternativeName>
        <fullName evidence="5">Protein transport protein sec13</fullName>
    </alternativeName>
</protein>
<keyword evidence="9" id="KW-0698">rRNA processing</keyword>
<dbReference type="GO" id="GO:0005198">
    <property type="term" value="F:structural molecule activity"/>
    <property type="evidence" value="ECO:0007669"/>
    <property type="project" value="InterPro"/>
</dbReference>
<keyword evidence="13" id="KW-0931">ER-Golgi transport</keyword>
<evidence type="ECO:0000256" key="7">
    <source>
        <dbReference type="ARBA" id="ARBA00022448"/>
    </source>
</evidence>
<proteinExistence type="inferred from homology"/>
<dbReference type="PRINTS" id="PR00320">
    <property type="entry name" value="GPROTEINBRPT"/>
</dbReference>
<evidence type="ECO:0000256" key="13">
    <source>
        <dbReference type="ARBA" id="ARBA00022892"/>
    </source>
</evidence>
<dbReference type="InterPro" id="IPR036322">
    <property type="entry name" value="WD40_repeat_dom_sf"/>
</dbReference>
<evidence type="ECO:0000256" key="5">
    <source>
        <dbReference type="ARBA" id="ARBA00013473"/>
    </source>
</evidence>
<comment type="function">
    <text evidence="18">Component of the coat protein complex II (COPII) which promotes the formation of transport vesicles from the endoplasmic reticulum (ER). The coat has two main functions, the physical deformation of the endoplasmic reticulum membrane into vesicles and the selection of cargo molecules. It also functions as a component of the nuclear pore complex (NPC). NPC components, collectively referred to as nucleoporins (NUPs), can play the role of both NPC structural components and of docking or interaction partners for transiently associated nuclear transport factors. SEC13 is required for efficient mRNA export from the nucleus to the cytoplasm and for correct nuclear pore biogenesis and distribution.</text>
</comment>
<dbReference type="SMART" id="SM00320">
    <property type="entry name" value="WD40"/>
    <property type="match status" value="3"/>
</dbReference>
<evidence type="ECO:0000256" key="2">
    <source>
        <dbReference type="ARBA" id="ARBA00004604"/>
    </source>
</evidence>
<reference evidence="21 22" key="1">
    <citation type="submission" date="2023-08" db="EMBL/GenBank/DDBJ databases">
        <title>Black Yeasts Isolated from many extreme environments.</title>
        <authorList>
            <person name="Coleine C."/>
            <person name="Stajich J.E."/>
            <person name="Selbmann L."/>
        </authorList>
    </citation>
    <scope>NUCLEOTIDE SEQUENCE [LARGE SCALE GENOMIC DNA]</scope>
    <source>
        <strain evidence="21 22">CCFEE 5910</strain>
    </source>
</reference>
<dbReference type="GO" id="GO:0030127">
    <property type="term" value="C:COPII vesicle coat"/>
    <property type="evidence" value="ECO:0007669"/>
    <property type="project" value="TreeGrafter"/>
</dbReference>
<dbReference type="Proteomes" id="UP001309876">
    <property type="component" value="Unassembled WGS sequence"/>
</dbReference>
<dbReference type="GeneID" id="90025422"/>
<organism evidence="21 22">
    <name type="scientific">Lithohypha guttulata</name>
    <dbReference type="NCBI Taxonomy" id="1690604"/>
    <lineage>
        <taxon>Eukaryota</taxon>
        <taxon>Fungi</taxon>
        <taxon>Dikarya</taxon>
        <taxon>Ascomycota</taxon>
        <taxon>Pezizomycotina</taxon>
        <taxon>Eurotiomycetes</taxon>
        <taxon>Chaetothyriomycetidae</taxon>
        <taxon>Chaetothyriales</taxon>
        <taxon>Trichomeriaceae</taxon>
        <taxon>Lithohypha</taxon>
    </lineage>
</organism>
<evidence type="ECO:0000256" key="9">
    <source>
        <dbReference type="ARBA" id="ARBA00022552"/>
    </source>
</evidence>
<dbReference type="PROSITE" id="PS50082">
    <property type="entry name" value="WD_REPEATS_2"/>
    <property type="match status" value="2"/>
</dbReference>
<dbReference type="GO" id="GO:0032008">
    <property type="term" value="P:positive regulation of TOR signaling"/>
    <property type="evidence" value="ECO:0007669"/>
    <property type="project" value="TreeGrafter"/>
</dbReference>
<dbReference type="EMBL" id="JAVRRJ010000007">
    <property type="protein sequence ID" value="KAK5082641.1"/>
    <property type="molecule type" value="Genomic_DNA"/>
</dbReference>
<evidence type="ECO:0000256" key="8">
    <source>
        <dbReference type="ARBA" id="ARBA00022517"/>
    </source>
</evidence>
<dbReference type="GO" id="GO:0031080">
    <property type="term" value="C:nuclear pore outer ring"/>
    <property type="evidence" value="ECO:0007669"/>
    <property type="project" value="TreeGrafter"/>
</dbReference>
<dbReference type="GO" id="GO:0090114">
    <property type="term" value="P:COPII-coated vesicle budding"/>
    <property type="evidence" value="ECO:0007669"/>
    <property type="project" value="TreeGrafter"/>
</dbReference>
<evidence type="ECO:0000256" key="14">
    <source>
        <dbReference type="ARBA" id="ARBA00022927"/>
    </source>
</evidence>
<evidence type="ECO:0000313" key="21">
    <source>
        <dbReference type="EMBL" id="KAK5082641.1"/>
    </source>
</evidence>
<keyword evidence="12" id="KW-0509">mRNA transport</keyword>
<gene>
    <name evidence="21" type="primary">SEC13</name>
    <name evidence="21" type="ORF">LTR05_006521</name>
</gene>
<comment type="similarity">
    <text evidence="3">Belongs to the WD repeat SEC13 family.</text>
</comment>
<evidence type="ECO:0000256" key="11">
    <source>
        <dbReference type="ARBA" id="ARBA00022737"/>
    </source>
</evidence>
<evidence type="ECO:0000256" key="6">
    <source>
        <dbReference type="ARBA" id="ARBA00021281"/>
    </source>
</evidence>
<evidence type="ECO:0000256" key="12">
    <source>
        <dbReference type="ARBA" id="ARBA00022816"/>
    </source>
</evidence>
<evidence type="ECO:0000256" key="10">
    <source>
        <dbReference type="ARBA" id="ARBA00022574"/>
    </source>
</evidence>
<dbReference type="InterPro" id="IPR001680">
    <property type="entry name" value="WD40_rpt"/>
</dbReference>
<feature type="repeat" description="WD" evidence="19">
    <location>
        <begin position="74"/>
        <end position="96"/>
    </location>
</feature>